<gene>
    <name evidence="1" type="ORF">RhiirA1_250102</name>
</gene>
<dbReference type="VEuPathDB" id="FungiDB:RhiirA1_250102"/>
<organism evidence="1 2">
    <name type="scientific">Rhizophagus irregularis</name>
    <dbReference type="NCBI Taxonomy" id="588596"/>
    <lineage>
        <taxon>Eukaryota</taxon>
        <taxon>Fungi</taxon>
        <taxon>Fungi incertae sedis</taxon>
        <taxon>Mucoromycota</taxon>
        <taxon>Glomeromycotina</taxon>
        <taxon>Glomeromycetes</taxon>
        <taxon>Glomerales</taxon>
        <taxon>Glomeraceae</taxon>
        <taxon>Rhizophagus</taxon>
    </lineage>
</organism>
<comment type="caution">
    <text evidence="1">The sequence shown here is derived from an EMBL/GenBank/DDBJ whole genome shotgun (WGS) entry which is preliminary data.</text>
</comment>
<reference evidence="1 2" key="1">
    <citation type="submission" date="2017-10" db="EMBL/GenBank/DDBJ databases">
        <title>Extensive intraspecific genome diversity in a model arbuscular mycorrhizal fungus.</title>
        <authorList>
            <person name="Chen E.C.H."/>
            <person name="Morin E."/>
            <person name="Baudet D."/>
            <person name="Noel J."/>
            <person name="Ndikumana S."/>
            <person name="Charron P."/>
            <person name="St-Onge C."/>
            <person name="Giorgi J."/>
            <person name="Grigoriev I.V."/>
            <person name="Roux C."/>
            <person name="Martin F.M."/>
            <person name="Corradi N."/>
        </authorList>
    </citation>
    <scope>NUCLEOTIDE SEQUENCE [LARGE SCALE GENOMIC DNA]</scope>
    <source>
        <strain evidence="1 2">A1</strain>
    </source>
</reference>
<proteinExistence type="predicted"/>
<name>A0A2N0RHY2_9GLOM</name>
<evidence type="ECO:0000313" key="2">
    <source>
        <dbReference type="Proteomes" id="UP000232688"/>
    </source>
</evidence>
<dbReference type="EMBL" id="LLXH01000796">
    <property type="protein sequence ID" value="PKC62903.1"/>
    <property type="molecule type" value="Genomic_DNA"/>
</dbReference>
<reference evidence="1 2" key="2">
    <citation type="submission" date="2017-10" db="EMBL/GenBank/DDBJ databases">
        <title>Genome analyses suggest a sexual origin of heterokaryosis in a supposedly ancient asexual fungus.</title>
        <authorList>
            <person name="Corradi N."/>
            <person name="Sedzielewska K."/>
            <person name="Noel J."/>
            <person name="Charron P."/>
            <person name="Farinelli L."/>
            <person name="Marton T."/>
            <person name="Kruger M."/>
            <person name="Pelin A."/>
            <person name="Brachmann A."/>
            <person name="Corradi N."/>
        </authorList>
    </citation>
    <scope>NUCLEOTIDE SEQUENCE [LARGE SCALE GENOMIC DNA]</scope>
    <source>
        <strain evidence="1 2">A1</strain>
    </source>
</reference>
<accession>A0A2N0RHY2</accession>
<evidence type="ECO:0000313" key="1">
    <source>
        <dbReference type="EMBL" id="PKC62903.1"/>
    </source>
</evidence>
<dbReference type="Proteomes" id="UP000232688">
    <property type="component" value="Unassembled WGS sequence"/>
</dbReference>
<sequence length="91" mass="10780">MVKISSDQNTFLVKKKSDDLFVSFYDDKPLRLDEEIVRKLNDMVNFLMKSLLSENIILEQGFHICNVITGECTCWEYIWNSSLRDKCRHCQ</sequence>
<dbReference type="VEuPathDB" id="FungiDB:FUN_020325"/>
<dbReference type="AlphaFoldDB" id="A0A2N0RHY2"/>
<protein>
    <submittedName>
        <fullName evidence="1">Uncharacterized protein</fullName>
    </submittedName>
</protein>